<evidence type="ECO:0000313" key="3">
    <source>
        <dbReference type="Proteomes" id="UP001516400"/>
    </source>
</evidence>
<protein>
    <submittedName>
        <fullName evidence="2">Uncharacterized protein</fullName>
    </submittedName>
</protein>
<accession>A0ABD2MYQ7</accession>
<organism evidence="2 3">
    <name type="scientific">Cryptolaemus montrouzieri</name>
    <dbReference type="NCBI Taxonomy" id="559131"/>
    <lineage>
        <taxon>Eukaryota</taxon>
        <taxon>Metazoa</taxon>
        <taxon>Ecdysozoa</taxon>
        <taxon>Arthropoda</taxon>
        <taxon>Hexapoda</taxon>
        <taxon>Insecta</taxon>
        <taxon>Pterygota</taxon>
        <taxon>Neoptera</taxon>
        <taxon>Endopterygota</taxon>
        <taxon>Coleoptera</taxon>
        <taxon>Polyphaga</taxon>
        <taxon>Cucujiformia</taxon>
        <taxon>Coccinelloidea</taxon>
        <taxon>Coccinellidae</taxon>
        <taxon>Scymninae</taxon>
        <taxon>Scymnini</taxon>
        <taxon>Cryptolaemus</taxon>
    </lineage>
</organism>
<sequence>MYKNILFLVGIALLNQVHAAYYGSCGLGPGQDVCGNKRCQPLVVRPQSVPKPPVPTISVPAPPLQVPLPSLPPVGGPCFCKKPIVKPAVIPKPVCAAPVYRRRISTSNNCASNQQNNEEVIETFGAFPVGNVGGCGEVFNVAGGVAGVGPISGVGPGLGVGAFPGALPYAGGPYGGYPYPSPLPETREQLKPADPVSVSIAYNLAKKAQNLKEDVLSFGFRQIPKEVPVQQKKANNIPEENLYSLNGAIVELKPVATLGKSLDEEAAEQLLDLQEEETVGEAGVRELSLGEVGYGLAKVAPTATYIDVPPTPFKPGPCKDPCYKPGSVIINQIPKLEPVLLPAPLPEPCAEKTCKYTDVGDFGSFGTYSSKRCSSCLSQADVYEQRVGCGCQ</sequence>
<proteinExistence type="predicted"/>
<gene>
    <name evidence="2" type="ORF">HHI36_022080</name>
</gene>
<evidence type="ECO:0000256" key="1">
    <source>
        <dbReference type="SAM" id="SignalP"/>
    </source>
</evidence>
<feature type="chain" id="PRO_5044807876" evidence="1">
    <location>
        <begin position="20"/>
        <end position="392"/>
    </location>
</feature>
<comment type="caution">
    <text evidence="2">The sequence shown here is derived from an EMBL/GenBank/DDBJ whole genome shotgun (WGS) entry which is preliminary data.</text>
</comment>
<dbReference type="Proteomes" id="UP001516400">
    <property type="component" value="Unassembled WGS sequence"/>
</dbReference>
<keyword evidence="3" id="KW-1185">Reference proteome</keyword>
<name>A0ABD2MYQ7_9CUCU</name>
<evidence type="ECO:0000313" key="2">
    <source>
        <dbReference type="EMBL" id="KAL3271605.1"/>
    </source>
</evidence>
<dbReference type="EMBL" id="JABFTP020000042">
    <property type="protein sequence ID" value="KAL3271605.1"/>
    <property type="molecule type" value="Genomic_DNA"/>
</dbReference>
<reference evidence="2 3" key="1">
    <citation type="journal article" date="2021" name="BMC Biol.">
        <title>Horizontally acquired antibacterial genes associated with adaptive radiation of ladybird beetles.</title>
        <authorList>
            <person name="Li H.S."/>
            <person name="Tang X.F."/>
            <person name="Huang Y.H."/>
            <person name="Xu Z.Y."/>
            <person name="Chen M.L."/>
            <person name="Du X.Y."/>
            <person name="Qiu B.Y."/>
            <person name="Chen P.T."/>
            <person name="Zhang W."/>
            <person name="Slipinski A."/>
            <person name="Escalona H.E."/>
            <person name="Waterhouse R.M."/>
            <person name="Zwick A."/>
            <person name="Pang H."/>
        </authorList>
    </citation>
    <scope>NUCLEOTIDE SEQUENCE [LARGE SCALE GENOMIC DNA]</scope>
    <source>
        <strain evidence="2">SYSU2018</strain>
    </source>
</reference>
<keyword evidence="1" id="KW-0732">Signal</keyword>
<feature type="signal peptide" evidence="1">
    <location>
        <begin position="1"/>
        <end position="19"/>
    </location>
</feature>
<dbReference type="AlphaFoldDB" id="A0ABD2MYQ7"/>